<dbReference type="Pfam" id="PF20505">
    <property type="entry name" value="DUF6731"/>
    <property type="match status" value="1"/>
</dbReference>
<organism evidence="1 2">
    <name type="scientific">Chitinophaga varians</name>
    <dbReference type="NCBI Taxonomy" id="2202339"/>
    <lineage>
        <taxon>Bacteria</taxon>
        <taxon>Pseudomonadati</taxon>
        <taxon>Bacteroidota</taxon>
        <taxon>Chitinophagia</taxon>
        <taxon>Chitinophagales</taxon>
        <taxon>Chitinophagaceae</taxon>
        <taxon>Chitinophaga</taxon>
    </lineage>
</organism>
<reference evidence="1 2" key="1">
    <citation type="submission" date="2020-04" db="EMBL/GenBank/DDBJ databases">
        <authorList>
            <person name="Yin C."/>
        </authorList>
    </citation>
    <scope>NUCLEOTIDE SEQUENCE [LARGE SCALE GENOMIC DNA]</scope>
    <source>
        <strain evidence="1 2">Ae27</strain>
    </source>
</reference>
<sequence>MSNTRFYMFHVVVTPKVDSEIRSFKEMLDHIPSSTDPMKKNDNKFNLDGDVVKRNGIYRGTFCLSQGNSLPPKVKFGSEPQNLELDEDEGLGYYTSFFYDSDTQMIMVQYNRNGITANGIASFFKKNFSEFIRKIEFKVVINPADLLRLGDFTEIRKVELSIAQIQGGGVLANDGVMRSFNELNSISDKTNANTINITLGMGFASGGMRRSAISNLLRLLQRADQGQGSITKMEVTGKEEDEGAMKVIDFITNKVIIDVSLPRYRHMNPTTLRSIINDAIVQYDLIKPQIATYRVRSRPEE</sequence>
<name>A0A847RZF7_9BACT</name>
<accession>A0A847RZF7</accession>
<comment type="caution">
    <text evidence="1">The sequence shown here is derived from an EMBL/GenBank/DDBJ whole genome shotgun (WGS) entry which is preliminary data.</text>
</comment>
<dbReference type="EMBL" id="JABAIA010000003">
    <property type="protein sequence ID" value="NLR67404.1"/>
    <property type="molecule type" value="Genomic_DNA"/>
</dbReference>
<protein>
    <submittedName>
        <fullName evidence="1">Uncharacterized protein</fullName>
    </submittedName>
</protein>
<proteinExistence type="predicted"/>
<dbReference type="RefSeq" id="WP_168873368.1">
    <property type="nucleotide sequence ID" value="NZ_JABAIA010000003.1"/>
</dbReference>
<evidence type="ECO:0000313" key="1">
    <source>
        <dbReference type="EMBL" id="NLR67404.1"/>
    </source>
</evidence>
<keyword evidence="2" id="KW-1185">Reference proteome</keyword>
<gene>
    <name evidence="1" type="ORF">HGH92_24080</name>
</gene>
<evidence type="ECO:0000313" key="2">
    <source>
        <dbReference type="Proteomes" id="UP000570474"/>
    </source>
</evidence>
<dbReference type="Proteomes" id="UP000570474">
    <property type="component" value="Unassembled WGS sequence"/>
</dbReference>
<dbReference type="AlphaFoldDB" id="A0A847RZF7"/>
<dbReference type="InterPro" id="IPR046618">
    <property type="entry name" value="DUF6731"/>
</dbReference>